<dbReference type="EMBL" id="BMAC01000656">
    <property type="protein sequence ID" value="GFQ01069.1"/>
    <property type="molecule type" value="Genomic_DNA"/>
</dbReference>
<dbReference type="AlphaFoldDB" id="A0A830CTU4"/>
<dbReference type="PANTHER" id="PTHR35292">
    <property type="entry name" value="EXPRESSED PROTEIN"/>
    <property type="match status" value="1"/>
</dbReference>
<organism evidence="1 2">
    <name type="scientific">Phtheirospermum japonicum</name>
    <dbReference type="NCBI Taxonomy" id="374723"/>
    <lineage>
        <taxon>Eukaryota</taxon>
        <taxon>Viridiplantae</taxon>
        <taxon>Streptophyta</taxon>
        <taxon>Embryophyta</taxon>
        <taxon>Tracheophyta</taxon>
        <taxon>Spermatophyta</taxon>
        <taxon>Magnoliopsida</taxon>
        <taxon>eudicotyledons</taxon>
        <taxon>Gunneridae</taxon>
        <taxon>Pentapetalae</taxon>
        <taxon>asterids</taxon>
        <taxon>lamiids</taxon>
        <taxon>Lamiales</taxon>
        <taxon>Orobanchaceae</taxon>
        <taxon>Orobanchaceae incertae sedis</taxon>
        <taxon>Phtheirospermum</taxon>
    </lineage>
</organism>
<dbReference type="Proteomes" id="UP000653305">
    <property type="component" value="Unassembled WGS sequence"/>
</dbReference>
<comment type="caution">
    <text evidence="1">The sequence shown here is derived from an EMBL/GenBank/DDBJ whole genome shotgun (WGS) entry which is preliminary data.</text>
</comment>
<dbReference type="PANTHER" id="PTHR35292:SF3">
    <property type="entry name" value="EXPRESSED PROTEIN"/>
    <property type="match status" value="1"/>
</dbReference>
<sequence length="135" mass="14947">MATSLTAMAARRAANIARLTSSSSSVVRGSSVIPRRGLAGAADHHGPPKVNIWQDPTSPSKWKEEHAGTYFWPNCIGADFSVDLVCDCLFNGMGFAYLRRVQALCRRQKGQWRGGRRLMESADEGHIVNEMKKRE</sequence>
<accession>A0A830CTU4</accession>
<proteinExistence type="predicted"/>
<keyword evidence="2" id="KW-1185">Reference proteome</keyword>
<dbReference type="OrthoDB" id="537257at2759"/>
<gene>
    <name evidence="1" type="ORF">PHJA_002250800</name>
</gene>
<name>A0A830CTU4_9LAMI</name>
<reference evidence="1" key="1">
    <citation type="submission" date="2020-07" db="EMBL/GenBank/DDBJ databases">
        <title>Ethylene signaling mediates host invasion by parasitic plants.</title>
        <authorList>
            <person name="Yoshida S."/>
        </authorList>
    </citation>
    <scope>NUCLEOTIDE SEQUENCE</scope>
    <source>
        <strain evidence="1">Okayama</strain>
    </source>
</reference>
<evidence type="ECO:0000313" key="2">
    <source>
        <dbReference type="Proteomes" id="UP000653305"/>
    </source>
</evidence>
<evidence type="ECO:0000313" key="1">
    <source>
        <dbReference type="EMBL" id="GFQ01069.1"/>
    </source>
</evidence>
<protein>
    <submittedName>
        <fullName evidence="1">Uncharacterized protein</fullName>
    </submittedName>
</protein>